<dbReference type="Gene3D" id="3.40.190.10">
    <property type="entry name" value="Periplasmic binding protein-like II"/>
    <property type="match status" value="2"/>
</dbReference>
<keyword evidence="2" id="KW-0732">Signal</keyword>
<feature type="chain" id="PRO_5047462682" evidence="2">
    <location>
        <begin position="19"/>
        <end position="364"/>
    </location>
</feature>
<name>A0ABW4LJR3_9BACI</name>
<reference evidence="4" key="1">
    <citation type="journal article" date="2019" name="Int. J. Syst. Evol. Microbiol.">
        <title>The Global Catalogue of Microorganisms (GCM) 10K type strain sequencing project: providing services to taxonomists for standard genome sequencing and annotation.</title>
        <authorList>
            <consortium name="The Broad Institute Genomics Platform"/>
            <consortium name="The Broad Institute Genome Sequencing Center for Infectious Disease"/>
            <person name="Wu L."/>
            <person name="Ma J."/>
        </authorList>
    </citation>
    <scope>NUCLEOTIDE SEQUENCE [LARGE SCALE GENOMIC DNA]</scope>
    <source>
        <strain evidence="4">CCUG 49339</strain>
    </source>
</reference>
<evidence type="ECO:0000313" key="4">
    <source>
        <dbReference type="Proteomes" id="UP001597214"/>
    </source>
</evidence>
<dbReference type="PANTHER" id="PTHR35841">
    <property type="entry name" value="PHOSPHONATES-BINDING PERIPLASMIC PROTEIN"/>
    <property type="match status" value="1"/>
</dbReference>
<feature type="compositionally biased region" description="Low complexity" evidence="1">
    <location>
        <begin position="26"/>
        <end position="41"/>
    </location>
</feature>
<accession>A0ABW4LJR3</accession>
<feature type="region of interest" description="Disordered" evidence="1">
    <location>
        <begin position="26"/>
        <end position="49"/>
    </location>
</feature>
<keyword evidence="4" id="KW-1185">Reference proteome</keyword>
<evidence type="ECO:0000256" key="2">
    <source>
        <dbReference type="SAM" id="SignalP"/>
    </source>
</evidence>
<dbReference type="SUPFAM" id="SSF53850">
    <property type="entry name" value="Periplasmic binding protein-like II"/>
    <property type="match status" value="1"/>
</dbReference>
<comment type="caution">
    <text evidence="3">The sequence shown here is derived from an EMBL/GenBank/DDBJ whole genome shotgun (WGS) entry which is preliminary data.</text>
</comment>
<evidence type="ECO:0000256" key="1">
    <source>
        <dbReference type="SAM" id="MobiDB-lite"/>
    </source>
</evidence>
<sequence>MKRVLLLMLALSFALVFAACSASTESTSTETETASENTSSEKPAEDKKDEKDTIIIAWYPNESGADLKDSRDALGKIIEEATGKKVEHKTTTDYIIAIESIANGNADLAFMGAQGYIEAHNKNDKVLPLVVSSGASGTLDDAVYYSWLNVKKGNEDAYKDGDTFSIDNIVDKKFSFVSNSSTSGFKVPSSGIVAHFSKQDSYKDLTADDLLEGGAFFSEVLYGGSHQGSAVNLLTGKADVAAFCDVCVKNYIELAEGEWNRPGAVYQVLADAAEPFNTVPGEQFVSISVTPVLNAPFVVNTETVSEEDIAAIKKAYTSDKVANDPTIFVPKDSETKGLFSKSENERFLEVDDAWFNPVRELSGN</sequence>
<evidence type="ECO:0000313" key="3">
    <source>
        <dbReference type="EMBL" id="MFD1735171.1"/>
    </source>
</evidence>
<organism evidence="3 4">
    <name type="scientific">Bacillus salitolerans</name>
    <dbReference type="NCBI Taxonomy" id="1437434"/>
    <lineage>
        <taxon>Bacteria</taxon>
        <taxon>Bacillati</taxon>
        <taxon>Bacillota</taxon>
        <taxon>Bacilli</taxon>
        <taxon>Bacillales</taxon>
        <taxon>Bacillaceae</taxon>
        <taxon>Bacillus</taxon>
    </lineage>
</organism>
<proteinExistence type="predicted"/>
<feature type="signal peptide" evidence="2">
    <location>
        <begin position="1"/>
        <end position="18"/>
    </location>
</feature>
<protein>
    <submittedName>
        <fullName evidence="3">PhnD/SsuA/transferrin family substrate-binding protein</fullName>
    </submittedName>
</protein>
<dbReference type="Pfam" id="PF12974">
    <property type="entry name" value="Phosphonate-bd"/>
    <property type="match status" value="1"/>
</dbReference>
<dbReference type="RefSeq" id="WP_377926263.1">
    <property type="nucleotide sequence ID" value="NZ_JBHUEM010000001.1"/>
</dbReference>
<dbReference type="PANTHER" id="PTHR35841:SF1">
    <property type="entry name" value="PHOSPHONATES-BINDING PERIPLASMIC PROTEIN"/>
    <property type="match status" value="1"/>
</dbReference>
<dbReference type="Proteomes" id="UP001597214">
    <property type="component" value="Unassembled WGS sequence"/>
</dbReference>
<dbReference type="PROSITE" id="PS51257">
    <property type="entry name" value="PROKAR_LIPOPROTEIN"/>
    <property type="match status" value="1"/>
</dbReference>
<gene>
    <name evidence="3" type="ORF">ACFSCX_01210</name>
</gene>
<dbReference type="EMBL" id="JBHUEM010000001">
    <property type="protein sequence ID" value="MFD1735171.1"/>
    <property type="molecule type" value="Genomic_DNA"/>
</dbReference>